<organism evidence="2 3">
    <name type="scientific">Allacma fusca</name>
    <dbReference type="NCBI Taxonomy" id="39272"/>
    <lineage>
        <taxon>Eukaryota</taxon>
        <taxon>Metazoa</taxon>
        <taxon>Ecdysozoa</taxon>
        <taxon>Arthropoda</taxon>
        <taxon>Hexapoda</taxon>
        <taxon>Collembola</taxon>
        <taxon>Symphypleona</taxon>
        <taxon>Sminthuridae</taxon>
        <taxon>Allacma</taxon>
    </lineage>
</organism>
<dbReference type="Proteomes" id="UP000708208">
    <property type="component" value="Unassembled WGS sequence"/>
</dbReference>
<name>A0A8J2KVJ8_9HEXA</name>
<accession>A0A8J2KVJ8</accession>
<gene>
    <name evidence="2" type="ORF">AFUS01_LOCUS30354</name>
</gene>
<feature type="chain" id="PRO_5035309968" evidence="1">
    <location>
        <begin position="26"/>
        <end position="118"/>
    </location>
</feature>
<comment type="caution">
    <text evidence="2">The sequence shown here is derived from an EMBL/GenBank/DDBJ whole genome shotgun (WGS) entry which is preliminary data.</text>
</comment>
<sequence length="118" mass="13075">MFSSKLLIIITIGITVLLACHFSQSFKIHETGGSPADAQNVNEAPATQIELTPKKPLPFPAVLSVRNPKQSIRKEDGPCEPCDGFTEYQCSVVCDYYELPYSKCHGCMCLCENNDWDS</sequence>
<keyword evidence="3" id="KW-1185">Reference proteome</keyword>
<feature type="signal peptide" evidence="1">
    <location>
        <begin position="1"/>
        <end position="25"/>
    </location>
</feature>
<proteinExistence type="predicted"/>
<protein>
    <submittedName>
        <fullName evidence="2">Uncharacterized protein</fullName>
    </submittedName>
</protein>
<dbReference type="AlphaFoldDB" id="A0A8J2KVJ8"/>
<evidence type="ECO:0000313" key="2">
    <source>
        <dbReference type="EMBL" id="CAG7819939.1"/>
    </source>
</evidence>
<keyword evidence="1" id="KW-0732">Signal</keyword>
<evidence type="ECO:0000256" key="1">
    <source>
        <dbReference type="SAM" id="SignalP"/>
    </source>
</evidence>
<dbReference type="EMBL" id="CAJVCH010463949">
    <property type="protein sequence ID" value="CAG7819939.1"/>
    <property type="molecule type" value="Genomic_DNA"/>
</dbReference>
<reference evidence="2" key="1">
    <citation type="submission" date="2021-06" db="EMBL/GenBank/DDBJ databases">
        <authorList>
            <person name="Hodson N. C."/>
            <person name="Mongue J. A."/>
            <person name="Jaron S. K."/>
        </authorList>
    </citation>
    <scope>NUCLEOTIDE SEQUENCE</scope>
</reference>
<dbReference type="PROSITE" id="PS51257">
    <property type="entry name" value="PROKAR_LIPOPROTEIN"/>
    <property type="match status" value="1"/>
</dbReference>
<evidence type="ECO:0000313" key="3">
    <source>
        <dbReference type="Proteomes" id="UP000708208"/>
    </source>
</evidence>